<dbReference type="Gene3D" id="2.60.120.200">
    <property type="match status" value="1"/>
</dbReference>
<dbReference type="Pfam" id="PF20419">
    <property type="entry name" value="DUF6701"/>
    <property type="match status" value="1"/>
</dbReference>
<sequence length="1406" mass="139686">MRKFLGLLLALVLLVASGFVRAGSLTAATGGSAISADTNIANGTATWTILTGPVYSESASGNVSTGTIVFNAPAGFSFNTAAIPTATVTRIAGNSGNLLTLSFTSITASAITFTVTQSSSGNRQYRITWANIQVRPNAGTPLASGNITNSGTATLNGVAAGANFGTLTELAGAANKLGFVTQPSNTAAGGAITPAVTVAIEDRYGNTVKTNTSTVTLAIGNNPGGGSLSGTTSVAAVAGVATFSTLAIDKAGTGYTLAASDGALAGATSSAFNITAGAAAKLVFVSQPSNTAAGSAISPAVTVAIQDNNGNTVTTNTSTVTLAIGNNPGGGSLSGTVSVAAVAGVASFSTLAIDKAGTGYTLAASDGALAGASSSAFNILAGAVTKLLFSIQPSNAAGGAVISPPVTVQLNDAYGNVVTSSTGTVSLAIGSNPGAGILSGTLSVAANAGVATFSDLSINAAGSGYTLIASSAGLTGAISSSFDITSSGMVCYTDNFSNLNNWSVGNQGGAFGNPVALSNRLRLTDASGDVSTYATLNKLFPAFGNKIVVQFTDYAYGGTDPGADGIGIILSDASVAPVAGAFGGSLGYAPKQVALGGDTTHPGFTGGWLGVGIDEYGNYSANTEGRTGGSAPGVTAESVAVRGSGSGYTGYSYMTGTSSLSPLGIDTDASGNHLATSGPAYKYRITVDHSDSVHAWTSVERDTGSGYSYLIAPYDAKAVQGQAGVPSNWYLSFTGATGASTNIHEIANLSVCSNSQQTVSLDHLELDHDATACGSDTVTIKACATADCSVLYTGNVTATLSTSPTSGASWFSNPVTFSGGNTTVSLSGSTGSTYTLGASATSPVAPNVTLCVGGPTGSTCNITFVAACFDAVETGQAPATPIYTKLSGTAFNLDVLAVSGGAVNTASRASVSVSLVDPTAASGNCGDTATGLSAATAYTFKNADNGRKSFTFSYPNAARNVRVRIVSGTQPVCSSDNFAIRPQQLSLSNTSTYPMKAGATFNLIANAGVSSGYTGTPQADATQIVDHNNVTIASGALTGSFPAATGASSSGSFQYQDVGTLTFNANAVTDPYFTAVDQVTGIVGNVDHGSSGDCVLNASSNSLSNSRYGCTIGATSLGPLGRFYPDHYEVTASLTPACGVAPNGFTYMSQPALGISLGVSAISSSGVRLSRYTTGGNFSGLCSPNSCLATLDIEGDNAGTPINPLSARLSPNLPGTLPASTAWSAGQYTASGTAYDFSRLSTADGPYDNFALKVSVADNDGALITKLNGATVTGSTAVLSPLTKLRYGRLQIANAYGSGLLALPVNVSAQYWNGSNYVPNSLDSCTSIASASFTQAPGPGAAITTTIQGGGTLSLGLGAITLSKPSPTPSGKGSVALSSAITWLPGLGRETFGIAKSPFIYLRENY</sequence>
<dbReference type="EMBL" id="MLJW01000039">
    <property type="protein sequence ID" value="OIR07181.1"/>
    <property type="molecule type" value="Genomic_DNA"/>
</dbReference>
<dbReference type="InterPro" id="IPR046524">
    <property type="entry name" value="DUF6701"/>
</dbReference>
<gene>
    <name evidence="2" type="ORF">GALL_107700</name>
</gene>
<comment type="caution">
    <text evidence="2">The sequence shown here is derived from an EMBL/GenBank/DDBJ whole genome shotgun (WGS) entry which is preliminary data.</text>
</comment>
<dbReference type="SUPFAM" id="SSF49899">
    <property type="entry name" value="Concanavalin A-like lectins/glucanases"/>
    <property type="match status" value="1"/>
</dbReference>
<organism evidence="2">
    <name type="scientific">mine drainage metagenome</name>
    <dbReference type="NCBI Taxonomy" id="410659"/>
    <lineage>
        <taxon>unclassified sequences</taxon>
        <taxon>metagenomes</taxon>
        <taxon>ecological metagenomes</taxon>
    </lineage>
</organism>
<protein>
    <recommendedName>
        <fullName evidence="1">DUF6701 domain-containing protein</fullName>
    </recommendedName>
</protein>
<dbReference type="InterPro" id="IPR013320">
    <property type="entry name" value="ConA-like_dom_sf"/>
</dbReference>
<proteinExistence type="predicted"/>
<accession>A0A1J5ST29</accession>
<name>A0A1J5ST29_9ZZZZ</name>
<reference evidence="2" key="1">
    <citation type="submission" date="2016-10" db="EMBL/GenBank/DDBJ databases">
        <title>Sequence of Gallionella enrichment culture.</title>
        <authorList>
            <person name="Poehlein A."/>
            <person name="Muehling M."/>
            <person name="Daniel R."/>
        </authorList>
    </citation>
    <scope>NUCLEOTIDE SEQUENCE</scope>
</reference>
<feature type="domain" description="DUF6701" evidence="1">
    <location>
        <begin position="909"/>
        <end position="1404"/>
    </location>
</feature>
<evidence type="ECO:0000259" key="1">
    <source>
        <dbReference type="Pfam" id="PF20419"/>
    </source>
</evidence>
<evidence type="ECO:0000313" key="2">
    <source>
        <dbReference type="EMBL" id="OIR07181.1"/>
    </source>
</evidence>